<dbReference type="HOGENOM" id="CLU_153523_0_0_1"/>
<comment type="caution">
    <text evidence="2">The sequence shown here is derived from an EMBL/GenBank/DDBJ whole genome shotgun (WGS) entry which is preliminary data.</text>
</comment>
<feature type="region of interest" description="Disordered" evidence="1">
    <location>
        <begin position="1"/>
        <end position="23"/>
    </location>
</feature>
<gene>
    <name evidence="2" type="ORF">F443_02047</name>
</gene>
<dbReference type="Proteomes" id="UP000018721">
    <property type="component" value="Unassembled WGS sequence"/>
</dbReference>
<proteinExistence type="predicted"/>
<evidence type="ECO:0000313" key="3">
    <source>
        <dbReference type="Proteomes" id="UP000018721"/>
    </source>
</evidence>
<feature type="compositionally biased region" description="Basic residues" evidence="1">
    <location>
        <begin position="7"/>
        <end position="23"/>
    </location>
</feature>
<accession>V9FW24</accession>
<reference evidence="2 3" key="1">
    <citation type="submission" date="2013-11" db="EMBL/GenBank/DDBJ databases">
        <title>The Genome Sequence of Phytophthora parasitica P1569.</title>
        <authorList>
            <consortium name="The Broad Institute Genomics Platform"/>
            <person name="Russ C."/>
            <person name="Tyler B."/>
            <person name="Panabieres F."/>
            <person name="Shan W."/>
            <person name="Tripathy S."/>
            <person name="Grunwald N."/>
            <person name="Machado M."/>
            <person name="Johnson C.S."/>
            <person name="Arredondo F."/>
            <person name="Hong C."/>
            <person name="Coffey M."/>
            <person name="Young S.K."/>
            <person name="Zeng Q."/>
            <person name="Gargeya S."/>
            <person name="Fitzgerald M."/>
            <person name="Abouelleil A."/>
            <person name="Alvarado L."/>
            <person name="Chapman S.B."/>
            <person name="Gainer-Dewar J."/>
            <person name="Goldberg J."/>
            <person name="Griggs A."/>
            <person name="Gujja S."/>
            <person name="Hansen M."/>
            <person name="Howarth C."/>
            <person name="Imamovic A."/>
            <person name="Ireland A."/>
            <person name="Larimer J."/>
            <person name="McCowan C."/>
            <person name="Murphy C."/>
            <person name="Pearson M."/>
            <person name="Poon T.W."/>
            <person name="Priest M."/>
            <person name="Roberts A."/>
            <person name="Saif S."/>
            <person name="Shea T."/>
            <person name="Sykes S."/>
            <person name="Wortman J."/>
            <person name="Nusbaum C."/>
            <person name="Birren B."/>
        </authorList>
    </citation>
    <scope>NUCLEOTIDE SEQUENCE [LARGE SCALE GENOMIC DNA]</scope>
    <source>
        <strain evidence="2 3">P1569</strain>
    </source>
</reference>
<name>V9FW24_PHYNI</name>
<keyword evidence="3" id="KW-1185">Reference proteome</keyword>
<evidence type="ECO:0000313" key="2">
    <source>
        <dbReference type="EMBL" id="ETI55271.1"/>
    </source>
</evidence>
<evidence type="ECO:0000256" key="1">
    <source>
        <dbReference type="SAM" id="MobiDB-lite"/>
    </source>
</evidence>
<dbReference type="AlphaFoldDB" id="V9FW24"/>
<protein>
    <submittedName>
        <fullName evidence="2">Uncharacterized protein</fullName>
    </submittedName>
</protein>
<dbReference type="EMBL" id="ANIZ01000336">
    <property type="protein sequence ID" value="ETI55271.1"/>
    <property type="molecule type" value="Genomic_DNA"/>
</dbReference>
<sequence>MTPTLRRPTKKTPGRPKARKPRTCHRYHKMLSTLTKLKNHLLRKTGCGAKADALKKKKKQEASRFSSKVYSIKRELDKAGWWGEIEGYEDEETKEGDGDETMGGGDTVKVWQTAPDNLRRAKGLARLDWTQVIDLR</sequence>
<organism evidence="2 3">
    <name type="scientific">Phytophthora nicotianae P1569</name>
    <dbReference type="NCBI Taxonomy" id="1317065"/>
    <lineage>
        <taxon>Eukaryota</taxon>
        <taxon>Sar</taxon>
        <taxon>Stramenopiles</taxon>
        <taxon>Oomycota</taxon>
        <taxon>Peronosporomycetes</taxon>
        <taxon>Peronosporales</taxon>
        <taxon>Peronosporaceae</taxon>
        <taxon>Phytophthora</taxon>
    </lineage>
</organism>